<sequence>MAVGRVVAAGALLLRLPVRAGPQVWWRPRLPVLPWAVVISPSGLLGSSHQALHGSLTLLADPEWPRRSSGCGSSSTPPDLGSSTPEFLCWFAFDLHVWSGEWKSVVEVRMSPPAYENDEVEAWRRVVIRGRWRGPTG</sequence>
<name>A0A5B7DLB6_PORTR</name>
<proteinExistence type="predicted"/>
<reference evidence="2 3" key="1">
    <citation type="submission" date="2019-05" db="EMBL/GenBank/DDBJ databases">
        <title>Another draft genome of Portunus trituberculatus and its Hox gene families provides insights of decapod evolution.</title>
        <authorList>
            <person name="Jeong J.-H."/>
            <person name="Song I."/>
            <person name="Kim S."/>
            <person name="Choi T."/>
            <person name="Kim D."/>
            <person name="Ryu S."/>
            <person name="Kim W."/>
        </authorList>
    </citation>
    <scope>NUCLEOTIDE SEQUENCE [LARGE SCALE GENOMIC DNA]</scope>
    <source>
        <tissue evidence="2">Muscle</tissue>
    </source>
</reference>
<gene>
    <name evidence="2" type="ORF">E2C01_015258</name>
</gene>
<feature type="chain" id="PRO_5022713915" evidence="1">
    <location>
        <begin position="21"/>
        <end position="137"/>
    </location>
</feature>
<protein>
    <submittedName>
        <fullName evidence="2">Uncharacterized protein</fullName>
    </submittedName>
</protein>
<evidence type="ECO:0000256" key="1">
    <source>
        <dbReference type="SAM" id="SignalP"/>
    </source>
</evidence>
<comment type="caution">
    <text evidence="2">The sequence shown here is derived from an EMBL/GenBank/DDBJ whole genome shotgun (WGS) entry which is preliminary data.</text>
</comment>
<evidence type="ECO:0000313" key="2">
    <source>
        <dbReference type="EMBL" id="MPC22248.1"/>
    </source>
</evidence>
<accession>A0A5B7DLB6</accession>
<evidence type="ECO:0000313" key="3">
    <source>
        <dbReference type="Proteomes" id="UP000324222"/>
    </source>
</evidence>
<dbReference type="EMBL" id="VSRR010001066">
    <property type="protein sequence ID" value="MPC22248.1"/>
    <property type="molecule type" value="Genomic_DNA"/>
</dbReference>
<organism evidence="2 3">
    <name type="scientific">Portunus trituberculatus</name>
    <name type="common">Swimming crab</name>
    <name type="synonym">Neptunus trituberculatus</name>
    <dbReference type="NCBI Taxonomy" id="210409"/>
    <lineage>
        <taxon>Eukaryota</taxon>
        <taxon>Metazoa</taxon>
        <taxon>Ecdysozoa</taxon>
        <taxon>Arthropoda</taxon>
        <taxon>Crustacea</taxon>
        <taxon>Multicrustacea</taxon>
        <taxon>Malacostraca</taxon>
        <taxon>Eumalacostraca</taxon>
        <taxon>Eucarida</taxon>
        <taxon>Decapoda</taxon>
        <taxon>Pleocyemata</taxon>
        <taxon>Brachyura</taxon>
        <taxon>Eubrachyura</taxon>
        <taxon>Portunoidea</taxon>
        <taxon>Portunidae</taxon>
        <taxon>Portuninae</taxon>
        <taxon>Portunus</taxon>
    </lineage>
</organism>
<feature type="signal peptide" evidence="1">
    <location>
        <begin position="1"/>
        <end position="20"/>
    </location>
</feature>
<keyword evidence="3" id="KW-1185">Reference proteome</keyword>
<keyword evidence="1" id="KW-0732">Signal</keyword>
<dbReference type="Proteomes" id="UP000324222">
    <property type="component" value="Unassembled WGS sequence"/>
</dbReference>
<dbReference type="AlphaFoldDB" id="A0A5B7DLB6"/>